<dbReference type="EMBL" id="JBDKWZ010000016">
    <property type="protein sequence ID" value="MEN7550788.1"/>
    <property type="molecule type" value="Genomic_DNA"/>
</dbReference>
<dbReference type="AlphaFoldDB" id="A0AAW9SHM4"/>
<sequence length="440" mass="49857">MKTLKPWLLISFGFLMLLIAEGVYAQQAIMQYYRPNNKDGLNVFETSKNDTTTFKGLKVWVGGDFAMQFQGMEQENALDSLVELGSNFNLPTANLNIDVQLYDGVRMHLRTYLSSKHHEESWVKGGHIQIDKLEFIKPGFLENIMQFTTITIGMDEFNYGDAHFRRSDNARAIFNPFIGNYILDAFSTEVFGSITVQKEGFLGVIGVTNGKLNQNVVVNDNSDNKPSIFGKVGFDKQFTDKVRFRLTGSWYINKGTTTGTWLYGGDRSGSRYYHLMLTLDDDGNDFEGRFNPRFKKLTAFQINPFIKFNGLEFFGIYELASNSDDEGSGAFSQYAGELIYRFGNAEQLYLAGRYNVVTGEKIENAPIQEINRLNIGGGWYLTKNIIAKVEYISQKYEGSGWNGTKYEGGNKWHQPGSGDQFLVEANSKIYLLEAQKKIDI</sequence>
<gene>
    <name evidence="1" type="ORF">AAG747_22900</name>
</gene>
<keyword evidence="2" id="KW-1185">Reference proteome</keyword>
<comment type="caution">
    <text evidence="1">The sequence shown here is derived from an EMBL/GenBank/DDBJ whole genome shotgun (WGS) entry which is preliminary data.</text>
</comment>
<reference evidence="1 2" key="1">
    <citation type="submission" date="2024-04" db="EMBL/GenBank/DDBJ databases">
        <title>Novel genus in family Flammeovirgaceae.</title>
        <authorList>
            <person name="Nguyen T.H."/>
            <person name="Vuong T.Q."/>
            <person name="Le H."/>
            <person name="Kim S.-G."/>
        </authorList>
    </citation>
    <scope>NUCLEOTIDE SEQUENCE [LARGE SCALE GENOMIC DNA]</scope>
    <source>
        <strain evidence="1 2">JCM 23209</strain>
    </source>
</reference>
<dbReference type="RefSeq" id="WP_346823569.1">
    <property type="nucleotide sequence ID" value="NZ_JBDKWZ010000016.1"/>
</dbReference>
<evidence type="ECO:0000313" key="2">
    <source>
        <dbReference type="Proteomes" id="UP001403385"/>
    </source>
</evidence>
<dbReference type="Proteomes" id="UP001403385">
    <property type="component" value="Unassembled WGS sequence"/>
</dbReference>
<name>A0AAW9SHM4_9BACT</name>
<protein>
    <recommendedName>
        <fullName evidence="3">Alginate export domain-containing protein</fullName>
    </recommendedName>
</protein>
<evidence type="ECO:0008006" key="3">
    <source>
        <dbReference type="Google" id="ProtNLM"/>
    </source>
</evidence>
<accession>A0AAW9SHM4</accession>
<proteinExistence type="predicted"/>
<dbReference type="SUPFAM" id="SSF56935">
    <property type="entry name" value="Porins"/>
    <property type="match status" value="1"/>
</dbReference>
<organism evidence="1 2">
    <name type="scientific">Rapidithrix thailandica</name>
    <dbReference type="NCBI Taxonomy" id="413964"/>
    <lineage>
        <taxon>Bacteria</taxon>
        <taxon>Pseudomonadati</taxon>
        <taxon>Bacteroidota</taxon>
        <taxon>Cytophagia</taxon>
        <taxon>Cytophagales</taxon>
        <taxon>Flammeovirgaceae</taxon>
        <taxon>Rapidithrix</taxon>
    </lineage>
</organism>
<evidence type="ECO:0000313" key="1">
    <source>
        <dbReference type="EMBL" id="MEN7550788.1"/>
    </source>
</evidence>